<keyword evidence="4" id="KW-1185">Reference proteome</keyword>
<dbReference type="SUPFAM" id="SSF56112">
    <property type="entry name" value="Protein kinase-like (PK-like)"/>
    <property type="match status" value="1"/>
</dbReference>
<feature type="non-terminal residue" evidence="3">
    <location>
        <position position="1"/>
    </location>
</feature>
<proteinExistence type="predicted"/>
<organism evidence="3 4">
    <name type="scientific">Fomitopsis schrenkii</name>
    <name type="common">Brown rot fungus</name>
    <dbReference type="NCBI Taxonomy" id="2126942"/>
    <lineage>
        <taxon>Eukaryota</taxon>
        <taxon>Fungi</taxon>
        <taxon>Dikarya</taxon>
        <taxon>Basidiomycota</taxon>
        <taxon>Agaricomycotina</taxon>
        <taxon>Agaricomycetes</taxon>
        <taxon>Polyporales</taxon>
        <taxon>Fomitopsis</taxon>
    </lineage>
</organism>
<accession>S8EIH3</accession>
<dbReference type="PANTHER" id="PTHR24347">
    <property type="entry name" value="SERINE/THREONINE-PROTEIN KINASE"/>
    <property type="match status" value="1"/>
</dbReference>
<dbReference type="Proteomes" id="UP000015241">
    <property type="component" value="Unassembled WGS sequence"/>
</dbReference>
<dbReference type="PROSITE" id="PS00107">
    <property type="entry name" value="PROTEIN_KINASE_ATP"/>
    <property type="match status" value="1"/>
</dbReference>
<dbReference type="InParanoid" id="S8EIH3"/>
<dbReference type="InterPro" id="IPR000719">
    <property type="entry name" value="Prot_kinase_dom"/>
</dbReference>
<dbReference type="Gene3D" id="1.10.510.10">
    <property type="entry name" value="Transferase(Phosphotransferase) domain 1"/>
    <property type="match status" value="1"/>
</dbReference>
<dbReference type="AlphaFoldDB" id="S8EIH3"/>
<dbReference type="OrthoDB" id="40902at2759"/>
<dbReference type="SUPFAM" id="SSF49879">
    <property type="entry name" value="SMAD/FHA domain"/>
    <property type="match status" value="1"/>
</dbReference>
<evidence type="ECO:0000259" key="2">
    <source>
        <dbReference type="PROSITE" id="PS50011"/>
    </source>
</evidence>
<protein>
    <recommendedName>
        <fullName evidence="2">Protein kinase domain-containing protein</fullName>
    </recommendedName>
</protein>
<name>S8EIH3_FOMSC</name>
<keyword evidence="1" id="KW-0067">ATP-binding</keyword>
<evidence type="ECO:0000313" key="3">
    <source>
        <dbReference type="EMBL" id="EPT04063.1"/>
    </source>
</evidence>
<dbReference type="InterPro" id="IPR017441">
    <property type="entry name" value="Protein_kinase_ATP_BS"/>
</dbReference>
<dbReference type="GO" id="GO:0004672">
    <property type="term" value="F:protein kinase activity"/>
    <property type="evidence" value="ECO:0007669"/>
    <property type="project" value="InterPro"/>
</dbReference>
<feature type="domain" description="Protein kinase" evidence="2">
    <location>
        <begin position="95"/>
        <end position="297"/>
    </location>
</feature>
<dbReference type="HOGENOM" id="CLU_000288_63_10_1"/>
<sequence>LELSIDRPLTIGRHPSWYAFSFTHAVIAFCQDFSTNGLLLNGHKIRKTSFLLMDGDTIQIPHSQSFECIHVHKSSQKANIFDPTPSRKQSLKTKAFTSHCLGSGSFATVHLAMDTSASRQVACKTIKRKSKDKVDKVMKEVDILISLNHPNINRVWAAKHDNSFVHIFLELCTGGDLFSYIVGHEDSRLCEGEAKYMMFQLLKGLKYLHDRLISHRGTFPPRPENILLYTPGPYPRIQIADFGLARPKAYQETFNVCGTVSYLPPEGILALDHKHLGYVGMPADCWSAGVIMYIMLA</sequence>
<dbReference type="EMBL" id="KE504128">
    <property type="protein sequence ID" value="EPT04063.1"/>
    <property type="molecule type" value="Genomic_DNA"/>
</dbReference>
<feature type="binding site" evidence="1">
    <location>
        <position position="124"/>
    </location>
    <ligand>
        <name>ATP</name>
        <dbReference type="ChEBI" id="CHEBI:30616"/>
    </ligand>
</feature>
<dbReference type="STRING" id="743788.S8EIH3"/>
<dbReference type="Gene3D" id="2.60.200.20">
    <property type="match status" value="1"/>
</dbReference>
<dbReference type="Pfam" id="PF00069">
    <property type="entry name" value="Pkinase"/>
    <property type="match status" value="1"/>
</dbReference>
<dbReference type="InterPro" id="IPR008984">
    <property type="entry name" value="SMAD_FHA_dom_sf"/>
</dbReference>
<evidence type="ECO:0000256" key="1">
    <source>
        <dbReference type="PROSITE-ProRule" id="PRU10141"/>
    </source>
</evidence>
<keyword evidence="1" id="KW-0547">Nucleotide-binding</keyword>
<reference evidence="3 4" key="1">
    <citation type="journal article" date="2012" name="Science">
        <title>The Paleozoic origin of enzymatic lignin decomposition reconstructed from 31 fungal genomes.</title>
        <authorList>
            <person name="Floudas D."/>
            <person name="Binder M."/>
            <person name="Riley R."/>
            <person name="Barry K."/>
            <person name="Blanchette R.A."/>
            <person name="Henrissat B."/>
            <person name="Martinez A.T."/>
            <person name="Otillar R."/>
            <person name="Spatafora J.W."/>
            <person name="Yadav J.S."/>
            <person name="Aerts A."/>
            <person name="Benoit I."/>
            <person name="Boyd A."/>
            <person name="Carlson A."/>
            <person name="Copeland A."/>
            <person name="Coutinho P.M."/>
            <person name="de Vries R.P."/>
            <person name="Ferreira P."/>
            <person name="Findley K."/>
            <person name="Foster B."/>
            <person name="Gaskell J."/>
            <person name="Glotzer D."/>
            <person name="Gorecki P."/>
            <person name="Heitman J."/>
            <person name="Hesse C."/>
            <person name="Hori C."/>
            <person name="Igarashi K."/>
            <person name="Jurgens J.A."/>
            <person name="Kallen N."/>
            <person name="Kersten P."/>
            <person name="Kohler A."/>
            <person name="Kuees U."/>
            <person name="Kumar T.K.A."/>
            <person name="Kuo A."/>
            <person name="LaButti K."/>
            <person name="Larrondo L.F."/>
            <person name="Lindquist E."/>
            <person name="Ling A."/>
            <person name="Lombard V."/>
            <person name="Lucas S."/>
            <person name="Lundell T."/>
            <person name="Martin R."/>
            <person name="McLaughlin D.J."/>
            <person name="Morgenstern I."/>
            <person name="Morin E."/>
            <person name="Murat C."/>
            <person name="Nagy L.G."/>
            <person name="Nolan M."/>
            <person name="Ohm R.A."/>
            <person name="Patyshakuliyeva A."/>
            <person name="Rokas A."/>
            <person name="Ruiz-Duenas F.J."/>
            <person name="Sabat G."/>
            <person name="Salamov A."/>
            <person name="Samejima M."/>
            <person name="Schmutz J."/>
            <person name="Slot J.C."/>
            <person name="St John F."/>
            <person name="Stenlid J."/>
            <person name="Sun H."/>
            <person name="Sun S."/>
            <person name="Syed K."/>
            <person name="Tsang A."/>
            <person name="Wiebenga A."/>
            <person name="Young D."/>
            <person name="Pisabarro A."/>
            <person name="Eastwood D.C."/>
            <person name="Martin F."/>
            <person name="Cullen D."/>
            <person name="Grigoriev I.V."/>
            <person name="Hibbett D.S."/>
        </authorList>
    </citation>
    <scope>NUCLEOTIDE SEQUENCE</scope>
    <source>
        <strain evidence="4">FP-58527</strain>
    </source>
</reference>
<gene>
    <name evidence="3" type="ORF">FOMPIDRAFT_51158</name>
</gene>
<dbReference type="eggNOG" id="KOG0032">
    <property type="taxonomic scope" value="Eukaryota"/>
</dbReference>
<dbReference type="PROSITE" id="PS50011">
    <property type="entry name" value="PROTEIN_KINASE_DOM"/>
    <property type="match status" value="1"/>
</dbReference>
<evidence type="ECO:0000313" key="4">
    <source>
        <dbReference type="Proteomes" id="UP000015241"/>
    </source>
</evidence>
<dbReference type="InterPro" id="IPR011009">
    <property type="entry name" value="Kinase-like_dom_sf"/>
</dbReference>
<dbReference type="GO" id="GO:0005524">
    <property type="term" value="F:ATP binding"/>
    <property type="evidence" value="ECO:0007669"/>
    <property type="project" value="UniProtKB-UniRule"/>
</dbReference>